<dbReference type="NCBIfam" id="TIGR03861">
    <property type="entry name" value="phenyl_ABC_PedC"/>
    <property type="match status" value="1"/>
</dbReference>
<keyword evidence="2 5" id="KW-0812">Transmembrane</keyword>
<keyword evidence="3 5" id="KW-1133">Transmembrane helix</keyword>
<dbReference type="EMBL" id="MPZV01000001">
    <property type="protein sequence ID" value="OOY25857.1"/>
    <property type="molecule type" value="Genomic_DNA"/>
</dbReference>
<reference evidence="7 8" key="1">
    <citation type="submission" date="2016-11" db="EMBL/GenBank/DDBJ databases">
        <title>A multilocus sequence analysis scheme for characterization of bacteria in the genus Thioclava.</title>
        <authorList>
            <person name="Liu Y."/>
            <person name="Shao Z."/>
        </authorList>
    </citation>
    <scope>NUCLEOTIDE SEQUENCE [LARGE SCALE GENOMIC DNA]</scope>
    <source>
        <strain evidence="7 8">TAW-CT134</strain>
    </source>
</reference>
<dbReference type="RefSeq" id="WP_078523080.1">
    <property type="nucleotide sequence ID" value="NZ_MPZV01000001.1"/>
</dbReference>
<evidence type="ECO:0000256" key="1">
    <source>
        <dbReference type="ARBA" id="ARBA00004141"/>
    </source>
</evidence>
<keyword evidence="8" id="KW-1185">Reference proteome</keyword>
<dbReference type="Pfam" id="PF01061">
    <property type="entry name" value="ABC2_membrane"/>
    <property type="match status" value="1"/>
</dbReference>
<feature type="transmembrane region" description="Helical" evidence="5">
    <location>
        <begin position="175"/>
        <end position="195"/>
    </location>
</feature>
<dbReference type="PANTHER" id="PTHR43077:SF10">
    <property type="entry name" value="TRANSPORT PERMEASE PROTEIN"/>
    <property type="match status" value="1"/>
</dbReference>
<dbReference type="PRINTS" id="PR00164">
    <property type="entry name" value="ABC2TRNSPORT"/>
</dbReference>
<dbReference type="PIRSF" id="PIRSF006648">
    <property type="entry name" value="DrrB"/>
    <property type="match status" value="1"/>
</dbReference>
<evidence type="ECO:0000259" key="6">
    <source>
        <dbReference type="PROSITE" id="PS51012"/>
    </source>
</evidence>
<dbReference type="InterPro" id="IPR051328">
    <property type="entry name" value="T7SS_ABC-Transporter"/>
</dbReference>
<gene>
    <name evidence="7" type="ORF">BMI91_05555</name>
</gene>
<keyword evidence="5" id="KW-1003">Cell membrane</keyword>
<evidence type="ECO:0000313" key="7">
    <source>
        <dbReference type="EMBL" id="OOY25857.1"/>
    </source>
</evidence>
<dbReference type="InterPro" id="IPR047817">
    <property type="entry name" value="ABC2_TM_bact-type"/>
</dbReference>
<dbReference type="Proteomes" id="UP000190787">
    <property type="component" value="Unassembled WGS sequence"/>
</dbReference>
<evidence type="ECO:0000313" key="8">
    <source>
        <dbReference type="Proteomes" id="UP000190787"/>
    </source>
</evidence>
<dbReference type="InterPro" id="IPR000412">
    <property type="entry name" value="ABC_2_transport"/>
</dbReference>
<feature type="domain" description="ABC transmembrane type-2" evidence="6">
    <location>
        <begin position="23"/>
        <end position="254"/>
    </location>
</feature>
<sequence length="258" mass="28242">MSALSAASAIASRELARFFTQRERFLAALVRPLVWLFIFAAGFRAALGLSIIPPYRTYISYETYILPGLCAMILLFSGMQSSLSLVHDRENGAMRLMLTAPLPRWFMLGAKLLAGALVGMVQVAAFLAIAALFGLRAPSTGYVTVVPALLLAAIMLGALGLLLSSRIRQLENFAGIMNFVIFPMFFCSSALYPIWKMQESSPLLARLCEINPFTQAVELIRFALYGQLNPAALGWTALASLVFFAVAIWGYEPARTRS</sequence>
<name>A0ABX3N1M1_9RHOB</name>
<evidence type="ECO:0000256" key="4">
    <source>
        <dbReference type="ARBA" id="ARBA00023136"/>
    </source>
</evidence>
<evidence type="ECO:0000256" key="2">
    <source>
        <dbReference type="ARBA" id="ARBA00022692"/>
    </source>
</evidence>
<dbReference type="PANTHER" id="PTHR43077">
    <property type="entry name" value="TRANSPORT PERMEASE YVFS-RELATED"/>
    <property type="match status" value="1"/>
</dbReference>
<organism evidence="7 8">
    <name type="scientific">Thioclava sediminum</name>
    <dbReference type="NCBI Taxonomy" id="1915319"/>
    <lineage>
        <taxon>Bacteria</taxon>
        <taxon>Pseudomonadati</taxon>
        <taxon>Pseudomonadota</taxon>
        <taxon>Alphaproteobacteria</taxon>
        <taxon>Rhodobacterales</taxon>
        <taxon>Paracoccaceae</taxon>
        <taxon>Thioclava</taxon>
    </lineage>
</organism>
<feature type="transmembrane region" description="Helical" evidence="5">
    <location>
        <begin position="33"/>
        <end position="52"/>
    </location>
</feature>
<dbReference type="InterPro" id="IPR022403">
    <property type="entry name" value="Alc_ABC_transptr_permease"/>
</dbReference>
<keyword evidence="4 5" id="KW-0472">Membrane</keyword>
<feature type="transmembrane region" description="Helical" evidence="5">
    <location>
        <begin position="64"/>
        <end position="87"/>
    </location>
</feature>
<proteinExistence type="inferred from homology"/>
<protein>
    <recommendedName>
        <fullName evidence="5">Transport permease protein</fullName>
    </recommendedName>
</protein>
<comment type="subcellular location">
    <subcellularLocation>
        <location evidence="5">Cell inner membrane</location>
        <topology evidence="5">Multi-pass membrane protein</topology>
    </subcellularLocation>
    <subcellularLocation>
        <location evidence="1">Membrane</location>
        <topology evidence="1">Multi-pass membrane protein</topology>
    </subcellularLocation>
</comment>
<comment type="caution">
    <text evidence="7">The sequence shown here is derived from an EMBL/GenBank/DDBJ whole genome shotgun (WGS) entry which is preliminary data.</text>
</comment>
<dbReference type="InterPro" id="IPR013525">
    <property type="entry name" value="ABC2_TM"/>
</dbReference>
<comment type="similarity">
    <text evidence="5">Belongs to the ABC-2 integral membrane protein family.</text>
</comment>
<feature type="transmembrane region" description="Helical" evidence="5">
    <location>
        <begin position="108"/>
        <end position="135"/>
    </location>
</feature>
<feature type="transmembrane region" description="Helical" evidence="5">
    <location>
        <begin position="232"/>
        <end position="251"/>
    </location>
</feature>
<keyword evidence="5" id="KW-0813">Transport</keyword>
<evidence type="ECO:0000256" key="5">
    <source>
        <dbReference type="RuleBase" id="RU361157"/>
    </source>
</evidence>
<evidence type="ECO:0000256" key="3">
    <source>
        <dbReference type="ARBA" id="ARBA00022989"/>
    </source>
</evidence>
<dbReference type="PROSITE" id="PS51012">
    <property type="entry name" value="ABC_TM2"/>
    <property type="match status" value="1"/>
</dbReference>
<accession>A0ABX3N1M1</accession>
<feature type="transmembrane region" description="Helical" evidence="5">
    <location>
        <begin position="141"/>
        <end position="163"/>
    </location>
</feature>